<feature type="compositionally biased region" description="Basic and acidic residues" evidence="1">
    <location>
        <begin position="36"/>
        <end position="56"/>
    </location>
</feature>
<evidence type="ECO:0000313" key="2">
    <source>
        <dbReference type="EMBL" id="QTK22453.1"/>
    </source>
</evidence>
<accession>A0A8A6W562</accession>
<reference evidence="2" key="1">
    <citation type="submission" date="2020-12" db="EMBL/GenBank/DDBJ databases">
        <authorList>
            <person name="Liu H."/>
        </authorList>
    </citation>
    <scope>NUCLEOTIDE SEQUENCE</scope>
    <source>
        <strain evidence="2">B2</strain>
    </source>
</reference>
<name>A0A8A6W562_9NOCA</name>
<evidence type="ECO:0000256" key="1">
    <source>
        <dbReference type="SAM" id="MobiDB-lite"/>
    </source>
</evidence>
<organism evidence="2">
    <name type="scientific">Rhodococcus sp. B2</name>
    <dbReference type="NCBI Taxonomy" id="1185468"/>
    <lineage>
        <taxon>Bacteria</taxon>
        <taxon>Bacillati</taxon>
        <taxon>Actinomycetota</taxon>
        <taxon>Actinomycetes</taxon>
        <taxon>Mycobacteriales</taxon>
        <taxon>Nocardiaceae</taxon>
        <taxon>Rhodococcus</taxon>
    </lineage>
</organism>
<sequence>MTTESLAPQLPARGVGVRDQVAVPPQLVRVPAVNPRPDRRGRPDVGEGAGERREILRVLGAGFDQDATRPEPGIVYRHRGRQPAGGPAGAGDRRSGR</sequence>
<dbReference type="EMBL" id="MW378985">
    <property type="protein sequence ID" value="QTK22453.1"/>
    <property type="molecule type" value="Genomic_DNA"/>
</dbReference>
<proteinExistence type="predicted"/>
<dbReference type="AlphaFoldDB" id="A0A8A6W562"/>
<feature type="region of interest" description="Disordered" evidence="1">
    <location>
        <begin position="30"/>
        <end position="97"/>
    </location>
</feature>
<protein>
    <submittedName>
        <fullName evidence="2">Uncharacterized protein</fullName>
    </submittedName>
</protein>
<reference evidence="2" key="2">
    <citation type="journal article" name="Microb. Cell Fact.">
        <title>A bifunctional enzyme belonging to cytochrome P450 family involved in the O-dealkylation and N-dealkoxymethylation toward chloroacetanilide herbicides in Rhodococcus sp. B2.</title>
        <authorList>
            <person name="Liu H.M."/>
            <person name="Yuan M."/>
            <person name="Liu A.M."/>
            <person name="Ren L."/>
            <person name="Zhu G.P."/>
            <person name="Sun L.N."/>
        </authorList>
    </citation>
    <scope>NUCLEOTIDE SEQUENCE</scope>
    <source>
        <strain evidence="2">B2</strain>
    </source>
</reference>